<reference evidence="6 7" key="1">
    <citation type="submission" date="2012-10" db="EMBL/GenBank/DDBJ databases">
        <authorList>
            <person name="Zafar N."/>
            <person name="Inman J."/>
            <person name="Hall N."/>
            <person name="Lorenzi H."/>
            <person name="Caler E."/>
        </authorList>
    </citation>
    <scope>NUCLEOTIDE SEQUENCE [LARGE SCALE GENOMIC DNA]</scope>
    <source>
        <strain evidence="6 7">IP1</strain>
    </source>
</reference>
<dbReference type="GeneID" id="14890211"/>
<dbReference type="Proteomes" id="UP000014680">
    <property type="component" value="Unassembled WGS sequence"/>
</dbReference>
<name>A0A0A1UCN0_ENTIV</name>
<feature type="transmembrane region" description="Helical" evidence="5">
    <location>
        <begin position="74"/>
        <end position="96"/>
    </location>
</feature>
<keyword evidence="4 5" id="KW-0472">Membrane</keyword>
<accession>A0A0A1UCN0</accession>
<dbReference type="RefSeq" id="XP_004258184.1">
    <property type="nucleotide sequence ID" value="XM_004258136.1"/>
</dbReference>
<evidence type="ECO:0000256" key="5">
    <source>
        <dbReference type="SAM" id="Phobius"/>
    </source>
</evidence>
<dbReference type="EMBL" id="KB206474">
    <property type="protein sequence ID" value="ELP91413.1"/>
    <property type="molecule type" value="Genomic_DNA"/>
</dbReference>
<protein>
    <recommendedName>
        <fullName evidence="8">Transmembrane protein</fullName>
    </recommendedName>
</protein>
<dbReference type="GO" id="GO:0016020">
    <property type="term" value="C:membrane"/>
    <property type="evidence" value="ECO:0007669"/>
    <property type="project" value="UniProtKB-SubCell"/>
</dbReference>
<evidence type="ECO:0008006" key="8">
    <source>
        <dbReference type="Google" id="ProtNLM"/>
    </source>
</evidence>
<evidence type="ECO:0000313" key="7">
    <source>
        <dbReference type="Proteomes" id="UP000014680"/>
    </source>
</evidence>
<evidence type="ECO:0000313" key="6">
    <source>
        <dbReference type="EMBL" id="ELP91413.1"/>
    </source>
</evidence>
<dbReference type="PANTHER" id="PTHR28668:SF1">
    <property type="entry name" value="TRANSMEMBRANE PROTEIN 234"/>
    <property type="match status" value="1"/>
</dbReference>
<dbReference type="AlphaFoldDB" id="A0A0A1UCN0"/>
<dbReference type="KEGG" id="eiv:EIN_155200"/>
<sequence length="151" mass="16414">MEKERLFVCFGCGAIVLLLTCVMFLQGHKEIVGIVLVGMLWGCTNPLMKQGIHFEHPEGATLVQNIVTDIKTLVLSYGFVIPFLINQSGSILFSVLLGSNDFSLIVPLSNALTFIFTFLTAYLLGESKLSIKCLCGVILVLVGVTICQTAK</sequence>
<feature type="transmembrane region" description="Helical" evidence="5">
    <location>
        <begin position="31"/>
        <end position="48"/>
    </location>
</feature>
<dbReference type="VEuPathDB" id="AmoebaDB:EIN_155200"/>
<dbReference type="Pfam" id="PF10639">
    <property type="entry name" value="TMEM234"/>
    <property type="match status" value="1"/>
</dbReference>
<feature type="transmembrane region" description="Helical" evidence="5">
    <location>
        <begin position="131"/>
        <end position="150"/>
    </location>
</feature>
<evidence type="ECO:0000256" key="3">
    <source>
        <dbReference type="ARBA" id="ARBA00022989"/>
    </source>
</evidence>
<dbReference type="InterPro" id="IPR018908">
    <property type="entry name" value="TMEM234"/>
</dbReference>
<dbReference type="OrthoDB" id="43458at2759"/>
<evidence type="ECO:0000256" key="1">
    <source>
        <dbReference type="ARBA" id="ARBA00004141"/>
    </source>
</evidence>
<dbReference type="PANTHER" id="PTHR28668">
    <property type="entry name" value="TRANSMEMBRANE PROTEIN 234"/>
    <property type="match status" value="1"/>
</dbReference>
<proteinExistence type="predicted"/>
<feature type="transmembrane region" description="Helical" evidence="5">
    <location>
        <begin position="7"/>
        <end position="25"/>
    </location>
</feature>
<evidence type="ECO:0000256" key="4">
    <source>
        <dbReference type="ARBA" id="ARBA00023136"/>
    </source>
</evidence>
<keyword evidence="3 5" id="KW-1133">Transmembrane helix</keyword>
<feature type="transmembrane region" description="Helical" evidence="5">
    <location>
        <begin position="102"/>
        <end position="124"/>
    </location>
</feature>
<comment type="subcellular location">
    <subcellularLocation>
        <location evidence="1">Membrane</location>
        <topology evidence="1">Multi-pass membrane protein</topology>
    </subcellularLocation>
</comment>
<keyword evidence="2 5" id="KW-0812">Transmembrane</keyword>
<keyword evidence="7" id="KW-1185">Reference proteome</keyword>
<organism evidence="6 7">
    <name type="scientific">Entamoeba invadens IP1</name>
    <dbReference type="NCBI Taxonomy" id="370355"/>
    <lineage>
        <taxon>Eukaryota</taxon>
        <taxon>Amoebozoa</taxon>
        <taxon>Evosea</taxon>
        <taxon>Archamoebae</taxon>
        <taxon>Mastigamoebida</taxon>
        <taxon>Entamoebidae</taxon>
        <taxon>Entamoeba</taxon>
    </lineage>
</organism>
<evidence type="ECO:0000256" key="2">
    <source>
        <dbReference type="ARBA" id="ARBA00022692"/>
    </source>
</evidence>
<dbReference type="OMA" id="LGEWYAE"/>
<gene>
    <name evidence="6" type="ORF">EIN_155200</name>
</gene>